<name>A0A6A1VN97_9ROSI</name>
<organism evidence="2 3">
    <name type="scientific">Morella rubra</name>
    <name type="common">Chinese bayberry</name>
    <dbReference type="NCBI Taxonomy" id="262757"/>
    <lineage>
        <taxon>Eukaryota</taxon>
        <taxon>Viridiplantae</taxon>
        <taxon>Streptophyta</taxon>
        <taxon>Embryophyta</taxon>
        <taxon>Tracheophyta</taxon>
        <taxon>Spermatophyta</taxon>
        <taxon>Magnoliopsida</taxon>
        <taxon>eudicotyledons</taxon>
        <taxon>Gunneridae</taxon>
        <taxon>Pentapetalae</taxon>
        <taxon>rosids</taxon>
        <taxon>fabids</taxon>
        <taxon>Fagales</taxon>
        <taxon>Myricaceae</taxon>
        <taxon>Morella</taxon>
    </lineage>
</organism>
<proteinExistence type="predicted"/>
<reference evidence="2 3" key="1">
    <citation type="journal article" date="2019" name="Plant Biotechnol. J.">
        <title>The red bayberry genome and genetic basis of sex determination.</title>
        <authorList>
            <person name="Jia H.M."/>
            <person name="Jia H.J."/>
            <person name="Cai Q.L."/>
            <person name="Wang Y."/>
            <person name="Zhao H.B."/>
            <person name="Yang W.F."/>
            <person name="Wang G.Y."/>
            <person name="Li Y.H."/>
            <person name="Zhan D.L."/>
            <person name="Shen Y.T."/>
            <person name="Niu Q.F."/>
            <person name="Chang L."/>
            <person name="Qiu J."/>
            <person name="Zhao L."/>
            <person name="Xie H.B."/>
            <person name="Fu W.Y."/>
            <person name="Jin J."/>
            <person name="Li X.W."/>
            <person name="Jiao Y."/>
            <person name="Zhou C.C."/>
            <person name="Tu T."/>
            <person name="Chai C.Y."/>
            <person name="Gao J.L."/>
            <person name="Fan L.J."/>
            <person name="van de Weg E."/>
            <person name="Wang J.Y."/>
            <person name="Gao Z.S."/>
        </authorList>
    </citation>
    <scope>NUCLEOTIDE SEQUENCE [LARGE SCALE GENOMIC DNA]</scope>
    <source>
        <tissue evidence="2">Leaves</tissue>
    </source>
</reference>
<dbReference type="EMBL" id="RXIC02000023">
    <property type="protein sequence ID" value="KAB1213386.1"/>
    <property type="molecule type" value="Genomic_DNA"/>
</dbReference>
<evidence type="ECO:0000313" key="2">
    <source>
        <dbReference type="EMBL" id="KAB1213386.1"/>
    </source>
</evidence>
<gene>
    <name evidence="2" type="ORF">CJ030_MR5G003544</name>
</gene>
<dbReference type="AlphaFoldDB" id="A0A6A1VN97"/>
<sequence length="278" mass="31249">MSEEGRPTKAEVFRTMLGDDTTILEGSFMVHGQLLPFWWIMHLILCSSIDPKKHTTELSYSRAEFLYLAVVRGLPVDIASYIYLSIRAEALKTDATISLPHGILLTQFLHAMMVPESGDEPRALPLGSINKTTLSKSIAQTRRALQAARVARVRRQEQPEEAMEGEDPGQSSTQGLGAQRPSWMDDMMTELSQRMESVLQPTHCMVSDISRRLTTLEQKVADMDVGWKKEVAALKEVLKGVATGAELFPLTERVVLIEEHLRHVRHVLKLTDDDDDEQ</sequence>
<dbReference type="OrthoDB" id="1436833at2759"/>
<dbReference type="Proteomes" id="UP000516437">
    <property type="component" value="Chromosome 5"/>
</dbReference>
<feature type="region of interest" description="Disordered" evidence="1">
    <location>
        <begin position="153"/>
        <end position="180"/>
    </location>
</feature>
<evidence type="ECO:0000256" key="1">
    <source>
        <dbReference type="SAM" id="MobiDB-lite"/>
    </source>
</evidence>
<evidence type="ECO:0000313" key="3">
    <source>
        <dbReference type="Proteomes" id="UP000516437"/>
    </source>
</evidence>
<comment type="caution">
    <text evidence="2">The sequence shown here is derived from an EMBL/GenBank/DDBJ whole genome shotgun (WGS) entry which is preliminary data.</text>
</comment>
<keyword evidence="3" id="KW-1185">Reference proteome</keyword>
<protein>
    <submittedName>
        <fullName evidence="2">Uncharacterized protein</fullName>
    </submittedName>
</protein>
<accession>A0A6A1VN97</accession>